<accession>A0A1X0F2A8</accession>
<gene>
    <name evidence="3" type="ORF">BST30_28740</name>
</gene>
<evidence type="ECO:0000259" key="2">
    <source>
        <dbReference type="Pfam" id="PF00668"/>
    </source>
</evidence>
<dbReference type="AlphaFoldDB" id="A0A1X0F2A8"/>
<evidence type="ECO:0000259" key="1">
    <source>
        <dbReference type="Pfam" id="PF00501"/>
    </source>
</evidence>
<dbReference type="UniPathway" id="UPA00011"/>
<dbReference type="GO" id="GO:0044550">
    <property type="term" value="P:secondary metabolite biosynthetic process"/>
    <property type="evidence" value="ECO:0007669"/>
    <property type="project" value="TreeGrafter"/>
</dbReference>
<dbReference type="InterPro" id="IPR023213">
    <property type="entry name" value="CAT-like_dom_sf"/>
</dbReference>
<feature type="non-terminal residue" evidence="3">
    <location>
        <position position="222"/>
    </location>
</feature>
<dbReference type="EMBL" id="MVHW01000104">
    <property type="protein sequence ID" value="ORA95718.1"/>
    <property type="molecule type" value="Genomic_DNA"/>
</dbReference>
<dbReference type="GO" id="GO:0003824">
    <property type="term" value="F:catalytic activity"/>
    <property type="evidence" value="ECO:0007669"/>
    <property type="project" value="InterPro"/>
</dbReference>
<dbReference type="SUPFAM" id="SSF56801">
    <property type="entry name" value="Acetyl-CoA synthetase-like"/>
    <property type="match status" value="1"/>
</dbReference>
<dbReference type="GO" id="GO:0043041">
    <property type="term" value="P:amino acid activation for nonribosomal peptide biosynthetic process"/>
    <property type="evidence" value="ECO:0007669"/>
    <property type="project" value="TreeGrafter"/>
</dbReference>
<dbReference type="STRING" id="560555.BST30_28740"/>
<dbReference type="GO" id="GO:0005737">
    <property type="term" value="C:cytoplasm"/>
    <property type="evidence" value="ECO:0007669"/>
    <property type="project" value="TreeGrafter"/>
</dbReference>
<evidence type="ECO:0000313" key="3">
    <source>
        <dbReference type="EMBL" id="ORA95718.1"/>
    </source>
</evidence>
<dbReference type="SUPFAM" id="SSF52777">
    <property type="entry name" value="CoA-dependent acyltransferases"/>
    <property type="match status" value="1"/>
</dbReference>
<protein>
    <submittedName>
        <fullName evidence="3">Uncharacterized protein</fullName>
    </submittedName>
</protein>
<dbReference type="PANTHER" id="PTHR45527">
    <property type="entry name" value="NONRIBOSOMAL PEPTIDE SYNTHETASE"/>
    <property type="match status" value="1"/>
</dbReference>
<name>A0A1X0F2A8_MYCNT</name>
<dbReference type="Gene3D" id="3.30.559.10">
    <property type="entry name" value="Chloramphenicol acetyltransferase-like domain"/>
    <property type="match status" value="1"/>
</dbReference>
<comment type="caution">
    <text evidence="3">The sequence shown here is derived from an EMBL/GenBank/DDBJ whole genome shotgun (WGS) entry which is preliminary data.</text>
</comment>
<dbReference type="Gene3D" id="3.40.50.12780">
    <property type="entry name" value="N-terminal domain of ligase-like"/>
    <property type="match status" value="1"/>
</dbReference>
<dbReference type="Pfam" id="PF00501">
    <property type="entry name" value="AMP-binding"/>
    <property type="match status" value="1"/>
</dbReference>
<reference evidence="3 4" key="1">
    <citation type="submission" date="2017-02" db="EMBL/GenBank/DDBJ databases">
        <title>The new phylogeny of genus Mycobacterium.</title>
        <authorList>
            <person name="Tortoli E."/>
            <person name="Trovato A."/>
            <person name="Cirillo D.M."/>
        </authorList>
    </citation>
    <scope>NUCLEOTIDE SEQUENCE [LARGE SCALE GENOMIC DNA]</scope>
    <source>
        <strain evidence="3 4">DSM 45255</strain>
    </source>
</reference>
<feature type="domain" description="AMP-dependent synthetase/ligase" evidence="1">
    <location>
        <begin position="168"/>
        <end position="222"/>
    </location>
</feature>
<dbReference type="InterPro" id="IPR000873">
    <property type="entry name" value="AMP-dep_synth/lig_dom"/>
</dbReference>
<sequence length="222" mass="24168">VRQGSLAAYEHQDVPFEVLVERLHPSRSLAHHPLVQVVLAWQNLPWQHDGPAAGLELGDVQVTPLPLDTRVARMDLVFSLAERWTEDGRPAGIGGAVEFRADVFDAASIETLIERFHRVLTAMTDEPAQRLSSIDLLAEAEREWLDAAGNRAITTAPPMALVSIPALFAAQVACAPGAVAITSGERSFTYRELYESTNRLAHLLTERGAGPGQRVAVVIPRS</sequence>
<dbReference type="Proteomes" id="UP000192760">
    <property type="component" value="Unassembled WGS sequence"/>
</dbReference>
<dbReference type="InterPro" id="IPR001242">
    <property type="entry name" value="Condensation_dom"/>
</dbReference>
<organism evidence="3 4">
    <name type="scientific">Mycobacterium mantenii</name>
    <dbReference type="NCBI Taxonomy" id="560555"/>
    <lineage>
        <taxon>Bacteria</taxon>
        <taxon>Bacillati</taxon>
        <taxon>Actinomycetota</taxon>
        <taxon>Actinomycetes</taxon>
        <taxon>Mycobacteriales</taxon>
        <taxon>Mycobacteriaceae</taxon>
        <taxon>Mycobacterium</taxon>
        <taxon>Mycobacterium avium complex (MAC)</taxon>
    </lineage>
</organism>
<dbReference type="PANTHER" id="PTHR45527:SF1">
    <property type="entry name" value="FATTY ACID SYNTHASE"/>
    <property type="match status" value="1"/>
</dbReference>
<dbReference type="GO" id="GO:0008610">
    <property type="term" value="P:lipid biosynthetic process"/>
    <property type="evidence" value="ECO:0007669"/>
    <property type="project" value="UniProtKB-ARBA"/>
</dbReference>
<dbReference type="InterPro" id="IPR042099">
    <property type="entry name" value="ANL_N_sf"/>
</dbReference>
<evidence type="ECO:0000313" key="4">
    <source>
        <dbReference type="Proteomes" id="UP000192760"/>
    </source>
</evidence>
<proteinExistence type="predicted"/>
<feature type="non-terminal residue" evidence="3">
    <location>
        <position position="1"/>
    </location>
</feature>
<feature type="domain" description="Condensation" evidence="2">
    <location>
        <begin position="2"/>
        <end position="144"/>
    </location>
</feature>
<dbReference type="Pfam" id="PF00668">
    <property type="entry name" value="Condensation"/>
    <property type="match status" value="1"/>
</dbReference>
<dbReference type="Gene3D" id="3.30.559.30">
    <property type="entry name" value="Nonribosomal peptide synthetase, condensation domain"/>
    <property type="match status" value="1"/>
</dbReference>
<dbReference type="GO" id="GO:0031177">
    <property type="term" value="F:phosphopantetheine binding"/>
    <property type="evidence" value="ECO:0007669"/>
    <property type="project" value="TreeGrafter"/>
</dbReference>
<dbReference type="RefSeq" id="WP_142275844.1">
    <property type="nucleotide sequence ID" value="NZ_MVHW01000104.1"/>
</dbReference>